<keyword evidence="6" id="KW-0131">Cell cycle</keyword>
<dbReference type="GO" id="GO:0016887">
    <property type="term" value="F:ATP hydrolysis activity"/>
    <property type="evidence" value="ECO:0007669"/>
    <property type="project" value="InterPro"/>
</dbReference>
<evidence type="ECO:0000256" key="4">
    <source>
        <dbReference type="ARBA" id="ARBA00023054"/>
    </source>
</evidence>
<accession>A0A026VX58</accession>
<feature type="coiled-coil region" evidence="8">
    <location>
        <begin position="159"/>
        <end position="217"/>
    </location>
</feature>
<dbReference type="Pfam" id="PF02463">
    <property type="entry name" value="SMC_N"/>
    <property type="match status" value="1"/>
</dbReference>
<dbReference type="GO" id="GO:0003677">
    <property type="term" value="F:DNA binding"/>
    <property type="evidence" value="ECO:0007669"/>
    <property type="project" value="TreeGrafter"/>
</dbReference>
<evidence type="ECO:0000256" key="3">
    <source>
        <dbReference type="ARBA" id="ARBA00022776"/>
    </source>
</evidence>
<evidence type="ECO:0000256" key="1">
    <source>
        <dbReference type="ARBA" id="ARBA00004123"/>
    </source>
</evidence>
<dbReference type="OrthoDB" id="413649at2759"/>
<dbReference type="OMA" id="LECISTE"/>
<comment type="similarity">
    <text evidence="7">Belongs to the SMC family.</text>
</comment>
<name>A0A026VX58_OOCBI</name>
<dbReference type="AlphaFoldDB" id="A0A026VX58"/>
<keyword evidence="2" id="KW-0132">Cell division</keyword>
<dbReference type="Gene3D" id="3.40.50.300">
    <property type="entry name" value="P-loop containing nucleotide triphosphate hydrolases"/>
    <property type="match status" value="2"/>
</dbReference>
<dbReference type="Pfam" id="PF06470">
    <property type="entry name" value="SMC_hinge"/>
    <property type="match status" value="1"/>
</dbReference>
<evidence type="ECO:0000313" key="11">
    <source>
        <dbReference type="Proteomes" id="UP000053097"/>
    </source>
</evidence>
<gene>
    <name evidence="10" type="ORF">X777_13856</name>
</gene>
<keyword evidence="4 8" id="KW-0175">Coiled coil</keyword>
<dbReference type="PANTHER" id="PTHR18937:SF12">
    <property type="entry name" value="STRUCTURAL MAINTENANCE OF CHROMOSOMES PROTEIN"/>
    <property type="match status" value="1"/>
</dbReference>
<evidence type="ECO:0000256" key="2">
    <source>
        <dbReference type="ARBA" id="ARBA00022618"/>
    </source>
</evidence>
<keyword evidence="5 7" id="KW-0539">Nucleus</keyword>
<evidence type="ECO:0000313" key="10">
    <source>
        <dbReference type="EMBL" id="EZA48342.1"/>
    </source>
</evidence>
<dbReference type="EMBL" id="KK107648">
    <property type="protein sequence ID" value="EZA48342.1"/>
    <property type="molecule type" value="Genomic_DNA"/>
</dbReference>
<dbReference type="InterPro" id="IPR027417">
    <property type="entry name" value="P-loop_NTPase"/>
</dbReference>
<evidence type="ECO:0000256" key="6">
    <source>
        <dbReference type="ARBA" id="ARBA00023306"/>
    </source>
</evidence>
<feature type="coiled-coil region" evidence="8">
    <location>
        <begin position="795"/>
        <end position="822"/>
    </location>
</feature>
<dbReference type="SUPFAM" id="SSF52540">
    <property type="entry name" value="P-loop containing nucleoside triphosphate hydrolases"/>
    <property type="match status" value="1"/>
</dbReference>
<dbReference type="Proteomes" id="UP000053097">
    <property type="component" value="Unassembled WGS sequence"/>
</dbReference>
<feature type="coiled-coil region" evidence="8">
    <location>
        <begin position="856"/>
        <end position="897"/>
    </location>
</feature>
<dbReference type="SUPFAM" id="SSF75553">
    <property type="entry name" value="Smc hinge domain"/>
    <property type="match status" value="1"/>
</dbReference>
<dbReference type="InterPro" id="IPR024704">
    <property type="entry name" value="SMC"/>
</dbReference>
<keyword evidence="11" id="KW-1185">Reference proteome</keyword>
<protein>
    <recommendedName>
        <fullName evidence="7">Structural maintenance of chromosomes protein</fullName>
    </recommendedName>
</protein>
<keyword evidence="3" id="KW-0498">Mitosis</keyword>
<dbReference type="PIRSF" id="PIRSF005719">
    <property type="entry name" value="SMC"/>
    <property type="match status" value="1"/>
</dbReference>
<evidence type="ECO:0000256" key="5">
    <source>
        <dbReference type="ARBA" id="ARBA00023242"/>
    </source>
</evidence>
<proteinExistence type="inferred from homology"/>
<comment type="subcellular location">
    <subcellularLocation>
        <location evidence="1 7">Nucleus</location>
    </subcellularLocation>
</comment>
<reference evidence="10 11" key="1">
    <citation type="journal article" date="2014" name="Curr. Biol.">
        <title>The genome of the clonal raider ant Cerapachys biroi.</title>
        <authorList>
            <person name="Oxley P.R."/>
            <person name="Ji L."/>
            <person name="Fetter-Pruneda I."/>
            <person name="McKenzie S.K."/>
            <person name="Li C."/>
            <person name="Hu H."/>
            <person name="Zhang G."/>
            <person name="Kronauer D.J."/>
        </authorList>
    </citation>
    <scope>NUCLEOTIDE SEQUENCE [LARGE SCALE GENOMIC DNA]</scope>
</reference>
<evidence type="ECO:0000256" key="8">
    <source>
        <dbReference type="SAM" id="Coils"/>
    </source>
</evidence>
<dbReference type="STRING" id="2015173.A0A026VX58"/>
<dbReference type="GO" id="GO:0005524">
    <property type="term" value="F:ATP binding"/>
    <property type="evidence" value="ECO:0007669"/>
    <property type="project" value="InterPro"/>
</dbReference>
<organism evidence="10 11">
    <name type="scientific">Ooceraea biroi</name>
    <name type="common">Clonal raider ant</name>
    <name type="synonym">Cerapachys biroi</name>
    <dbReference type="NCBI Taxonomy" id="2015173"/>
    <lineage>
        <taxon>Eukaryota</taxon>
        <taxon>Metazoa</taxon>
        <taxon>Ecdysozoa</taxon>
        <taxon>Arthropoda</taxon>
        <taxon>Hexapoda</taxon>
        <taxon>Insecta</taxon>
        <taxon>Pterygota</taxon>
        <taxon>Neoptera</taxon>
        <taxon>Endopterygota</taxon>
        <taxon>Hymenoptera</taxon>
        <taxon>Apocrita</taxon>
        <taxon>Aculeata</taxon>
        <taxon>Formicoidea</taxon>
        <taxon>Formicidae</taxon>
        <taxon>Dorylinae</taxon>
        <taxon>Ooceraea</taxon>
    </lineage>
</organism>
<feature type="coiled-coil region" evidence="8">
    <location>
        <begin position="708"/>
        <end position="763"/>
    </location>
</feature>
<evidence type="ECO:0000256" key="7">
    <source>
        <dbReference type="PIRNR" id="PIRNR005719"/>
    </source>
</evidence>
<dbReference type="GO" id="GO:0008278">
    <property type="term" value="C:cohesin complex"/>
    <property type="evidence" value="ECO:0007669"/>
    <property type="project" value="TreeGrafter"/>
</dbReference>
<dbReference type="InterPro" id="IPR036277">
    <property type="entry name" value="SMC_hinge_sf"/>
</dbReference>
<dbReference type="GO" id="GO:0005634">
    <property type="term" value="C:nucleus"/>
    <property type="evidence" value="ECO:0007669"/>
    <property type="project" value="UniProtKB-SubCell"/>
</dbReference>
<evidence type="ECO:0000259" key="9">
    <source>
        <dbReference type="SMART" id="SM00968"/>
    </source>
</evidence>
<dbReference type="Gene3D" id="3.30.70.1620">
    <property type="match status" value="1"/>
</dbReference>
<dbReference type="GO" id="GO:0051301">
    <property type="term" value="P:cell division"/>
    <property type="evidence" value="ECO:0007669"/>
    <property type="project" value="UniProtKB-KW"/>
</dbReference>
<dbReference type="PANTHER" id="PTHR18937">
    <property type="entry name" value="STRUCTURAL MAINTENANCE OF CHROMOSOMES SMC FAMILY MEMBER"/>
    <property type="match status" value="1"/>
</dbReference>
<dbReference type="Gene3D" id="1.20.1060.20">
    <property type="match status" value="1"/>
</dbReference>
<dbReference type="SMART" id="SM00968">
    <property type="entry name" value="SMC_hinge"/>
    <property type="match status" value="1"/>
</dbReference>
<feature type="coiled-coil region" evidence="8">
    <location>
        <begin position="985"/>
        <end position="1051"/>
    </location>
</feature>
<sequence>MISLKTITLDNFKSFRGGVIIGPIQPFTVVMGPNGSGKSNIIDAVRFVLGEKPSELRVQHPSELAHGAMLKSPVTEVVVVMILKIDDKERSFKRMIHGESSQYEIDDKIVTHDFYMTELRNLNLDIKTGNFLVPQGYIECIAMKTPKELTEMLEQFSGSEVLKADYTRLKLEVQKVEGEAQFVRQMRKQLLLQKQSAKEERAEAEKYTELLKQYVQEKTKFQLYRLLLIKKTLETLRIREREVKLQIDEHLFEKSNGTKSLKEKKLELKELSASLEDVESSIAKLEKVIQEKRTAYVTFEETTSYWQKKCDFAHASLDNANKAQDANKKAIEELENELEKTNVECMKLRETRESEEDIELSNSQVERYMNLKTEAENRMKGIVTEINNLTRNQQANRDKLDDCNRRKQELEDKAERITLMKKDHEERFKKLRDVHTESVATVTRMTAKKAELSAKLATIQLRVSSLESDVAKVSEELRESDIDSYTVSHQTRKAMIMKRLKESFSGVYDRLCNLCKPVHPRYNIAVTKVLKRYFHGIVVDSTDTAKRCIEFLKSECLDVELFLPLDSLKTVTLKEKLRSVQELPNVKLLYDVIDILSPEISKAVLFVTENTLVCETAEDTRKLAFEIWHRRYNCVSLDGCLFGKSGLISGGEADLAVKAKQWGDQQVASLKNRKAQLVQELRSLPVPSHVQSELNESDIQIKGVALKNHYMEADMKDAEKEIASARKELSACNTELSRLNTIISEIERKVEENDEEIGDMKRHISAVEDDIFANFCKDINVPNISYYEKTNLRTYKEQKKKQLELEEQSDRIENQLSFERERDMTSTIIKWKTAALQANVKLNDTRAKENGIKIVIEQKETKLSELNNKRAGINNNLETMKNDLALCKSQLDNVEELYVNSRRMHILVQNTTKQKKVECKTVFKECKIEDINIPMLPSEGQPRDFLSSTFSSGSNLIGNVLNTESSIDREMLTEVDFSQCPDEIRNKTEEDLQDTVKRLDEKVEKIKNELDTMKKPNFKAQEKVLSIAEQIHEANAQFQELRQQANYLKVQFEKVKMTRYKLFSDCLECISTEIDSIYKGLVNDESAQALILPENPEEPYAGTINFSCIPPNKRFQPMQHLSGGERTLASLALLFAMQRFKPTPFFIMDESDAALDKRNIKNIVRYIKSQAKTMQFIIITFQEMLQINADAIIGITTEVSCSFILFHDTCSAITLLIFYFSLM</sequence>
<dbReference type="GO" id="GO:0007062">
    <property type="term" value="P:sister chromatid cohesion"/>
    <property type="evidence" value="ECO:0007669"/>
    <property type="project" value="TreeGrafter"/>
</dbReference>
<dbReference type="InterPro" id="IPR010935">
    <property type="entry name" value="SMC_hinge"/>
</dbReference>
<feature type="domain" description="SMC hinge" evidence="9">
    <location>
        <begin position="505"/>
        <end position="624"/>
    </location>
</feature>
<dbReference type="InterPro" id="IPR003395">
    <property type="entry name" value="RecF/RecN/SMC_N"/>
</dbReference>
<feature type="coiled-coil region" evidence="8">
    <location>
        <begin position="261"/>
        <end position="476"/>
    </location>
</feature>